<evidence type="ECO:0000313" key="3">
    <source>
        <dbReference type="Proteomes" id="UP001501747"/>
    </source>
</evidence>
<reference evidence="3" key="1">
    <citation type="journal article" date="2019" name="Int. J. Syst. Evol. Microbiol.">
        <title>The Global Catalogue of Microorganisms (GCM) 10K type strain sequencing project: providing services to taxonomists for standard genome sequencing and annotation.</title>
        <authorList>
            <consortium name="The Broad Institute Genomics Platform"/>
            <consortium name="The Broad Institute Genome Sequencing Center for Infectious Disease"/>
            <person name="Wu L."/>
            <person name="Ma J."/>
        </authorList>
    </citation>
    <scope>NUCLEOTIDE SEQUENCE [LARGE SCALE GENOMIC DNA]</scope>
    <source>
        <strain evidence="3">JCM 17342</strain>
    </source>
</reference>
<dbReference type="PANTHER" id="PTHR42951">
    <property type="entry name" value="METALLO-BETA-LACTAMASE DOMAIN-CONTAINING"/>
    <property type="match status" value="1"/>
</dbReference>
<organism evidence="2 3">
    <name type="scientific">Allokutzneria multivorans</name>
    <dbReference type="NCBI Taxonomy" id="1142134"/>
    <lineage>
        <taxon>Bacteria</taxon>
        <taxon>Bacillati</taxon>
        <taxon>Actinomycetota</taxon>
        <taxon>Actinomycetes</taxon>
        <taxon>Pseudonocardiales</taxon>
        <taxon>Pseudonocardiaceae</taxon>
        <taxon>Allokutzneria</taxon>
    </lineage>
</organism>
<feature type="domain" description="Metallo-beta-lactamase" evidence="1">
    <location>
        <begin position="34"/>
        <end position="202"/>
    </location>
</feature>
<dbReference type="CDD" id="cd16276">
    <property type="entry name" value="metallo-hydrolase-like_MBL-fold"/>
    <property type="match status" value="1"/>
</dbReference>
<dbReference type="PANTHER" id="PTHR42951:SF4">
    <property type="entry name" value="ACYL-COENZYME A THIOESTERASE MBLAC2"/>
    <property type="match status" value="1"/>
</dbReference>
<dbReference type="InterPro" id="IPR036866">
    <property type="entry name" value="RibonucZ/Hydroxyglut_hydro"/>
</dbReference>
<dbReference type="SMART" id="SM00849">
    <property type="entry name" value="Lactamase_B"/>
    <property type="match status" value="1"/>
</dbReference>
<dbReference type="InterPro" id="IPR050855">
    <property type="entry name" value="NDM-1-like"/>
</dbReference>
<name>A0ABP7TBA2_9PSEU</name>
<comment type="caution">
    <text evidence="2">The sequence shown here is derived from an EMBL/GenBank/DDBJ whole genome shotgun (WGS) entry which is preliminary data.</text>
</comment>
<dbReference type="SUPFAM" id="SSF56281">
    <property type="entry name" value="Metallo-hydrolase/oxidoreductase"/>
    <property type="match status" value="1"/>
</dbReference>
<protein>
    <submittedName>
        <fullName evidence="2">MBL fold metallo-hydrolase</fullName>
    </submittedName>
</protein>
<proteinExistence type="predicted"/>
<accession>A0ABP7TBA2</accession>
<evidence type="ECO:0000313" key="2">
    <source>
        <dbReference type="EMBL" id="GAA4023537.1"/>
    </source>
</evidence>
<evidence type="ECO:0000259" key="1">
    <source>
        <dbReference type="SMART" id="SM00849"/>
    </source>
</evidence>
<keyword evidence="3" id="KW-1185">Reference proteome</keyword>
<dbReference type="Proteomes" id="UP001501747">
    <property type="component" value="Unassembled WGS sequence"/>
</dbReference>
<dbReference type="EMBL" id="BAABAL010000018">
    <property type="protein sequence ID" value="GAA4023537.1"/>
    <property type="molecule type" value="Genomic_DNA"/>
</dbReference>
<sequence>MPVPERAKAPLIPEKGYLLDHFGGGMYGVRNASFQSAFLVTSRGVVVIDAPPSLGEKLLHAIAEVTSRPVTHVVYSHAHSDHIGAANLFPGKVQYVAHELTGDLLRRAGDPRRPLPTRTFPGAHHVLNVGGQRLVLDYHGNNHVAGNLFVHAPEHRVLVLVDVLIPRWAPFFRLALSPNVPNYLDTVDVLRRYEFTTLVTGHFGHYGDRESVDEHAEFLRDLRSASAEALRVTDFAEAVRGVDPANTQAQIKVYTGTMVGRTVELMGDKWLSRIGGADVFLPDHASAMLTSLMID</sequence>
<dbReference type="Pfam" id="PF00753">
    <property type="entry name" value="Lactamase_B"/>
    <property type="match status" value="1"/>
</dbReference>
<gene>
    <name evidence="2" type="ORF">GCM10022247_54890</name>
</gene>
<dbReference type="InterPro" id="IPR001279">
    <property type="entry name" value="Metallo-B-lactamas"/>
</dbReference>
<dbReference type="Gene3D" id="3.60.15.10">
    <property type="entry name" value="Ribonuclease Z/Hydroxyacylglutathione hydrolase-like"/>
    <property type="match status" value="1"/>
</dbReference>